<accession>A0ACB8DB50</accession>
<organism evidence="1 2">
    <name type="scientific">Dermacentor silvarum</name>
    <name type="common">Tick</name>
    <dbReference type="NCBI Taxonomy" id="543639"/>
    <lineage>
        <taxon>Eukaryota</taxon>
        <taxon>Metazoa</taxon>
        <taxon>Ecdysozoa</taxon>
        <taxon>Arthropoda</taxon>
        <taxon>Chelicerata</taxon>
        <taxon>Arachnida</taxon>
        <taxon>Acari</taxon>
        <taxon>Parasitiformes</taxon>
        <taxon>Ixodida</taxon>
        <taxon>Ixodoidea</taxon>
        <taxon>Ixodidae</taxon>
        <taxon>Rhipicephalinae</taxon>
        <taxon>Dermacentor</taxon>
    </lineage>
</organism>
<proteinExistence type="predicted"/>
<sequence>MTQEKAKDECSPRSRSSSEASKSKEKKDKSFLTKVVIRRLPPTMTEDQFLEQISPVPESDYMYFVKGDLSLGPHAFSRAYINFVNQDEIFIFKEKFDDYIFVDEKGKSRNEFPALVEYAPFQKIPKRRTRKKDPKCGTIEQDPEYIKFLESLEQPEEVTLPSIDTYIEEIEAREKEIKANNGCLKVVTPLIEYLQQRKLEKLKLREERREERKRREVEKKRLRDEEKRRRKVDRDRATKEPSIHRESSSARYDDDLAQFDDAEPAPTKPPVVKSSAKSSRRQQGPASSELRRGPPVQPVDSTESRNHSATVGHDRSHREVLRNPVREHEPPAATTPKDSGTGVVPKSSAGTGGSHSKAPPVRSSTGGGSSARKDWDRPKLPRPSKDYPSSKEYSKHKAEQPASSHSRRGSTGSDGRGQETSTPKASATTPATDDERSVVESSRGVTSTTSLPAEGKNTSSEKDRERPSAPEESSQSRAKDPRAERRIRNKRKKKETKSGARWLREFSLPNIVLCSFRVVEERFDNLVACRENDLGSHFEMAKRILLLPLACLLLQQAYGWENTHLFGDVCWSNGSSVLWLHRGELPSAVVGLRYPLETAHNCSFAVASDSGALIVVVRLLDLRRDLNGTCLDHVALEEGPGGRPLIFEGPRCWAKQGDDVMHALARGVVHVRLSVTPPVERVYRGLNIAFTTYSHGECDARFRV</sequence>
<name>A0ACB8DB50_DERSI</name>
<comment type="caution">
    <text evidence="1">The sequence shown here is derived from an EMBL/GenBank/DDBJ whole genome shotgun (WGS) entry which is preliminary data.</text>
</comment>
<keyword evidence="2" id="KW-1185">Reference proteome</keyword>
<dbReference type="EMBL" id="CM023471">
    <property type="protein sequence ID" value="KAH7965316.1"/>
    <property type="molecule type" value="Genomic_DNA"/>
</dbReference>
<dbReference type="Proteomes" id="UP000821865">
    <property type="component" value="Chromosome 2"/>
</dbReference>
<reference evidence="1" key="1">
    <citation type="submission" date="2020-05" db="EMBL/GenBank/DDBJ databases">
        <title>Large-scale comparative analyses of tick genomes elucidate their genetic diversity and vector capacities.</title>
        <authorList>
            <person name="Jia N."/>
            <person name="Wang J."/>
            <person name="Shi W."/>
            <person name="Du L."/>
            <person name="Sun Y."/>
            <person name="Zhan W."/>
            <person name="Jiang J."/>
            <person name="Wang Q."/>
            <person name="Zhang B."/>
            <person name="Ji P."/>
            <person name="Sakyi L.B."/>
            <person name="Cui X."/>
            <person name="Yuan T."/>
            <person name="Jiang B."/>
            <person name="Yang W."/>
            <person name="Lam T.T.-Y."/>
            <person name="Chang Q."/>
            <person name="Ding S."/>
            <person name="Wang X."/>
            <person name="Zhu J."/>
            <person name="Ruan X."/>
            <person name="Zhao L."/>
            <person name="Wei J."/>
            <person name="Que T."/>
            <person name="Du C."/>
            <person name="Cheng J."/>
            <person name="Dai P."/>
            <person name="Han X."/>
            <person name="Huang E."/>
            <person name="Gao Y."/>
            <person name="Liu J."/>
            <person name="Shao H."/>
            <person name="Ye R."/>
            <person name="Li L."/>
            <person name="Wei W."/>
            <person name="Wang X."/>
            <person name="Wang C."/>
            <person name="Yang T."/>
            <person name="Huo Q."/>
            <person name="Li W."/>
            <person name="Guo W."/>
            <person name="Chen H."/>
            <person name="Zhou L."/>
            <person name="Ni X."/>
            <person name="Tian J."/>
            <person name="Zhou Y."/>
            <person name="Sheng Y."/>
            <person name="Liu T."/>
            <person name="Pan Y."/>
            <person name="Xia L."/>
            <person name="Li J."/>
            <person name="Zhao F."/>
            <person name="Cao W."/>
        </authorList>
    </citation>
    <scope>NUCLEOTIDE SEQUENCE</scope>
    <source>
        <strain evidence="1">Dsil-2018</strain>
    </source>
</reference>
<evidence type="ECO:0000313" key="1">
    <source>
        <dbReference type="EMBL" id="KAH7965316.1"/>
    </source>
</evidence>
<gene>
    <name evidence="1" type="ORF">HPB49_006061</name>
</gene>
<protein>
    <submittedName>
        <fullName evidence="1">Uncharacterized protein</fullName>
    </submittedName>
</protein>
<evidence type="ECO:0000313" key="2">
    <source>
        <dbReference type="Proteomes" id="UP000821865"/>
    </source>
</evidence>